<dbReference type="RefSeq" id="WP_207669456.1">
    <property type="nucleotide sequence ID" value="NZ_BHYK01000007.1"/>
</dbReference>
<evidence type="ECO:0000313" key="3">
    <source>
        <dbReference type="Proteomes" id="UP000287872"/>
    </source>
</evidence>
<proteinExistence type="predicted"/>
<dbReference type="InterPro" id="IPR035068">
    <property type="entry name" value="TldD/PmbA_N"/>
</dbReference>
<keyword evidence="3" id="KW-1185">Reference proteome</keyword>
<gene>
    <name evidence="2" type="ORF">Ctaglu_15980</name>
</gene>
<name>A0A401UKE2_9CLOT</name>
<organism evidence="2 3">
    <name type="scientific">Clostridium tagluense</name>
    <dbReference type="NCBI Taxonomy" id="360422"/>
    <lineage>
        <taxon>Bacteria</taxon>
        <taxon>Bacillati</taxon>
        <taxon>Bacillota</taxon>
        <taxon>Clostridia</taxon>
        <taxon>Eubacteriales</taxon>
        <taxon>Clostridiaceae</taxon>
        <taxon>Clostridium</taxon>
    </lineage>
</organism>
<dbReference type="PANTHER" id="PTHR43666:SF1">
    <property type="entry name" value="CONSERVED PROTEIN"/>
    <property type="match status" value="1"/>
</dbReference>
<protein>
    <submittedName>
        <fullName evidence="2">Peptidase U62</fullName>
    </submittedName>
</protein>
<reference evidence="2 3" key="1">
    <citation type="submission" date="2018-11" db="EMBL/GenBank/DDBJ databases">
        <title>Genome sequencing and assembly of Clostridium tagluense strain A121.</title>
        <authorList>
            <person name="Murakami T."/>
            <person name="Segawa T."/>
            <person name="Shcherbakova V.A."/>
            <person name="Mori H."/>
            <person name="Yoshimura Y."/>
        </authorList>
    </citation>
    <scope>NUCLEOTIDE SEQUENCE [LARGE SCALE GENOMIC DNA]</scope>
    <source>
        <strain evidence="2 3">A121</strain>
    </source>
</reference>
<comment type="caution">
    <text evidence="2">The sequence shown here is derived from an EMBL/GenBank/DDBJ whole genome shotgun (WGS) entry which is preliminary data.</text>
</comment>
<dbReference type="AlphaFoldDB" id="A0A401UKE2"/>
<evidence type="ECO:0000313" key="2">
    <source>
        <dbReference type="EMBL" id="GCD09975.1"/>
    </source>
</evidence>
<dbReference type="InterPro" id="IPR036059">
    <property type="entry name" value="TldD/PmbA_sf"/>
</dbReference>
<dbReference type="GO" id="GO:0008237">
    <property type="term" value="F:metallopeptidase activity"/>
    <property type="evidence" value="ECO:0007669"/>
    <property type="project" value="InterPro"/>
</dbReference>
<dbReference type="EMBL" id="BHYK01000007">
    <property type="protein sequence ID" value="GCD09975.1"/>
    <property type="molecule type" value="Genomic_DNA"/>
</dbReference>
<sequence length="443" mass="48726">MLNKVAAYKIIDKVLSKCNYYTMVSIMCKEEGLTRFANSGIHQNVYTAEDSVTITVIHDKKISEVTTNLLSEEGLTSAVHDAEENLKFLPQGDVELPELTSPLEIASEDYDRTLADKFNILNRASLIKSGIDLLNKDYTAAGALSLSSLVICMGNKKNIRRYSRIDTVSFNTVVMHKDGASGYSEYVTNKAKELDVVEMFASAQNKCKMGINPASIEPGSYDVILEPLAVGDLLTYMSFIGFSAKDVRTGTSFITGKLGKKVFGENITIRDDVRNENTMPLYFDFEGYGRSSLNLVENGVAKELSYDVKSALADNVEPTGHSFGYAGDGGIAVNLVMEGGDDNLEELIKSTKKGLLVSRFHYMNIVDPRQSILTALTRDGLFLIENGEIKGAVKNMRFTESMLHAFNNVTGITTGRTKVPGAFGFNYVPTLKVEDFHFTGKTE</sequence>
<dbReference type="SUPFAM" id="SSF111283">
    <property type="entry name" value="Putative modulator of DNA gyrase, PmbA/TldD"/>
    <property type="match status" value="1"/>
</dbReference>
<accession>A0A401UKE2</accession>
<dbReference type="GO" id="GO:0006508">
    <property type="term" value="P:proteolysis"/>
    <property type="evidence" value="ECO:0007669"/>
    <property type="project" value="InterPro"/>
</dbReference>
<dbReference type="Proteomes" id="UP000287872">
    <property type="component" value="Unassembled WGS sequence"/>
</dbReference>
<feature type="domain" description="Metalloprotease TldD/E C-terminal" evidence="1">
    <location>
        <begin position="218"/>
        <end position="440"/>
    </location>
</feature>
<dbReference type="Gene3D" id="3.30.2290.10">
    <property type="entry name" value="PmbA/TldD superfamily"/>
    <property type="match status" value="1"/>
</dbReference>
<evidence type="ECO:0000259" key="1">
    <source>
        <dbReference type="Pfam" id="PF19289"/>
    </source>
</evidence>
<dbReference type="PANTHER" id="PTHR43666">
    <property type="entry name" value="TLDD PROTEIN"/>
    <property type="match status" value="1"/>
</dbReference>
<dbReference type="InterPro" id="IPR045569">
    <property type="entry name" value="Metalloprtase-TldD/E_C"/>
</dbReference>
<dbReference type="Pfam" id="PF19289">
    <property type="entry name" value="PmbA_TldD_3rd"/>
    <property type="match status" value="1"/>
</dbReference>